<keyword evidence="3" id="KW-0548">Nucleotidyltransferase</keyword>
<dbReference type="EC" id="2.7.7.49" evidence="1"/>
<feature type="domain" description="CCHC-type" evidence="10">
    <location>
        <begin position="361"/>
        <end position="376"/>
    </location>
</feature>
<accession>A0A0N5C734</accession>
<evidence type="ECO:0000256" key="5">
    <source>
        <dbReference type="ARBA" id="ARBA00022759"/>
    </source>
</evidence>
<dbReference type="InterPro" id="IPR021109">
    <property type="entry name" value="Peptidase_aspartic_dom_sf"/>
</dbReference>
<organism evidence="13 14">
    <name type="scientific">Strongyloides papillosus</name>
    <name type="common">Intestinal threadworm</name>
    <dbReference type="NCBI Taxonomy" id="174720"/>
    <lineage>
        <taxon>Eukaryota</taxon>
        <taxon>Metazoa</taxon>
        <taxon>Ecdysozoa</taxon>
        <taxon>Nematoda</taxon>
        <taxon>Chromadorea</taxon>
        <taxon>Rhabditida</taxon>
        <taxon>Tylenchina</taxon>
        <taxon>Panagrolaimomorpha</taxon>
        <taxon>Strongyloidoidea</taxon>
        <taxon>Strongyloididae</taxon>
        <taxon>Strongyloides</taxon>
    </lineage>
</organism>
<evidence type="ECO:0000313" key="14">
    <source>
        <dbReference type="WBParaSite" id="SPAL_0001374900.1"/>
    </source>
</evidence>
<evidence type="ECO:0000256" key="8">
    <source>
        <dbReference type="PROSITE-ProRule" id="PRU00047"/>
    </source>
</evidence>
<dbReference type="Proteomes" id="UP000046392">
    <property type="component" value="Unplaced"/>
</dbReference>
<dbReference type="CDD" id="cd01647">
    <property type="entry name" value="RT_LTR"/>
    <property type="match status" value="1"/>
</dbReference>
<dbReference type="InterPro" id="IPR000477">
    <property type="entry name" value="RT_dom"/>
</dbReference>
<dbReference type="GO" id="GO:0042575">
    <property type="term" value="C:DNA polymerase complex"/>
    <property type="evidence" value="ECO:0007669"/>
    <property type="project" value="UniProtKB-ARBA"/>
</dbReference>
<dbReference type="PROSITE" id="PS50878">
    <property type="entry name" value="RT_POL"/>
    <property type="match status" value="1"/>
</dbReference>
<dbReference type="GO" id="GO:0015074">
    <property type="term" value="P:DNA integration"/>
    <property type="evidence" value="ECO:0007669"/>
    <property type="project" value="InterPro"/>
</dbReference>
<dbReference type="Gene3D" id="2.40.70.10">
    <property type="entry name" value="Acid Proteases"/>
    <property type="match status" value="1"/>
</dbReference>
<dbReference type="GO" id="GO:0016787">
    <property type="term" value="F:hydrolase activity"/>
    <property type="evidence" value="ECO:0007669"/>
    <property type="project" value="UniProtKB-KW"/>
</dbReference>
<feature type="domain" description="Integrase catalytic" evidence="12">
    <location>
        <begin position="1129"/>
        <end position="1321"/>
    </location>
</feature>
<dbReference type="InterPro" id="IPR050951">
    <property type="entry name" value="Retrovirus_Pol_polyprotein"/>
</dbReference>
<evidence type="ECO:0000256" key="4">
    <source>
        <dbReference type="ARBA" id="ARBA00022722"/>
    </source>
</evidence>
<keyword evidence="8" id="KW-0863">Zinc-finger</keyword>
<feature type="compositionally biased region" description="Basic and acidic residues" evidence="9">
    <location>
        <begin position="11"/>
        <end position="24"/>
    </location>
</feature>
<keyword evidence="13" id="KW-1185">Reference proteome</keyword>
<dbReference type="STRING" id="174720.A0A0N5C734"/>
<keyword evidence="6" id="KW-0378">Hydrolase</keyword>
<keyword evidence="2" id="KW-0808">Transferase</keyword>
<dbReference type="InterPro" id="IPR043128">
    <property type="entry name" value="Rev_trsase/Diguanyl_cyclase"/>
</dbReference>
<feature type="compositionally biased region" description="Polar residues" evidence="9">
    <location>
        <begin position="1"/>
        <end position="10"/>
    </location>
</feature>
<evidence type="ECO:0000313" key="13">
    <source>
        <dbReference type="Proteomes" id="UP000046392"/>
    </source>
</evidence>
<dbReference type="InterPro" id="IPR043502">
    <property type="entry name" value="DNA/RNA_pol_sf"/>
</dbReference>
<name>A0A0N5C734_STREA</name>
<dbReference type="SUPFAM" id="SSF56672">
    <property type="entry name" value="DNA/RNA polymerases"/>
    <property type="match status" value="1"/>
</dbReference>
<dbReference type="SMART" id="SM00343">
    <property type="entry name" value="ZnF_C2HC"/>
    <property type="match status" value="1"/>
</dbReference>
<evidence type="ECO:0000259" key="11">
    <source>
        <dbReference type="PROSITE" id="PS50878"/>
    </source>
</evidence>
<dbReference type="InterPro" id="IPR036397">
    <property type="entry name" value="RNaseH_sf"/>
</dbReference>
<dbReference type="InterPro" id="IPR041373">
    <property type="entry name" value="RT_RNaseH"/>
</dbReference>
<evidence type="ECO:0000256" key="9">
    <source>
        <dbReference type="SAM" id="MobiDB-lite"/>
    </source>
</evidence>
<proteinExistence type="predicted"/>
<evidence type="ECO:0000259" key="12">
    <source>
        <dbReference type="PROSITE" id="PS50994"/>
    </source>
</evidence>
<evidence type="ECO:0000256" key="7">
    <source>
        <dbReference type="ARBA" id="ARBA00022918"/>
    </source>
</evidence>
<dbReference type="GO" id="GO:0003964">
    <property type="term" value="F:RNA-directed DNA polymerase activity"/>
    <property type="evidence" value="ECO:0007669"/>
    <property type="project" value="UniProtKB-KW"/>
</dbReference>
<dbReference type="GO" id="GO:0019899">
    <property type="term" value="F:enzyme binding"/>
    <property type="evidence" value="ECO:0007669"/>
    <property type="project" value="UniProtKB-ARBA"/>
</dbReference>
<reference evidence="14" key="1">
    <citation type="submission" date="2017-02" db="UniProtKB">
        <authorList>
            <consortium name="WormBaseParasite"/>
        </authorList>
    </citation>
    <scope>IDENTIFICATION</scope>
</reference>
<keyword evidence="8" id="KW-0862">Zinc</keyword>
<dbReference type="SUPFAM" id="SSF53098">
    <property type="entry name" value="Ribonuclease H-like"/>
    <property type="match status" value="2"/>
</dbReference>
<feature type="region of interest" description="Disordered" evidence="9">
    <location>
        <begin position="1"/>
        <end position="28"/>
    </location>
</feature>
<dbReference type="PANTHER" id="PTHR37984">
    <property type="entry name" value="PROTEIN CBG26694"/>
    <property type="match status" value="1"/>
</dbReference>
<dbReference type="InterPro" id="IPR012337">
    <property type="entry name" value="RNaseH-like_sf"/>
</dbReference>
<dbReference type="PANTHER" id="PTHR37984:SF5">
    <property type="entry name" value="PROTEIN NYNRIN-LIKE"/>
    <property type="match status" value="1"/>
</dbReference>
<sequence>MEDSAKSNQDGTKDPDGGLRDGDTKVFSNENTDKERLMLLSFNKLKFICKEMKVSPVGKTKNEMVDQLLVVIQNHDDKEKVDKLIMQDPHAKFKKDLGNENDVKNEYDIDAATQRIKELEMKVQELSVSKSNGGLITTSQLLEILKVSQQNMVEAMKTVKKEESDKRSASPLSLEKFTDEESDITYHILGAERYMQFNNIIGDQEKYLFLLMSLSTKIAGYVEDNLPYPRTYASLKNYLLSKYDGKAEKSKIQSEVNYFKLDFSKDDIGDQLVKFVKKIELAYKELTSSELLKYQHRMIKSLFTNKNTKVYYFLTTNTPTNIFEYVREIQSVHELDKLSKGKGSSSVNDKGGKKDVSNVTCYNCSQKGHVAKFCKSKKNNNNNKAQTSTTNTKQAKIMNDDSYGEIVNKIFSEYEEEDDSTSRINVIHVKTLKKVEPDYDNYQHIIVQVNDHLAKAFVDSGSGISFVSENLIDEKDIYKVKPLIAKMANNSTMMLNKMVNITINFLNGFEVDTNVFVVSNEILNQESLLIGEDIMHKCGINILYDEGKVIKVQDRKCVSFVSKKKGSAFVKKVKVSNDCEKLKKEVFNDYDCLIPKSKYDVGKGVLECSNIELIDKNVEFKPPTYGIPHAYRERIYKDFKEMEEHGIVEERPAKFIHPLVVIPKKDGELRLCGDFRYVNFYTKSMFLPVSKPYEYVYSLCGYKWYSKIDLKNAYFQVRYPEETIPLMGVKVFDKVYCFKRMAQGGKVSPIQFQCLANNIISDLGEGYHVYIDDFAVCSNSTLEDHVQKVKRLLDKFKYYDMRVNYDKTSIGGTEIEFIGYSISAAGAKIAQKNIDAFLERKEPSTKKDLISFLQSSSYFRGNIPRYAQMTLPLQKIVNSLKFKSSKIEKTSEYFNAVNLVKNAIINPQNLVKAKPGDVIFIESDCSQEAAGGVIYRKSDKNVPEVIMFYSKKLKACKKDRCITYLEMYAINLAVRKFKEILVGHKLVILTDHKPLTGLMKTKETKFLELILPLQEFEYEIKYIQGKMNMCADFFSRINRISENKEVDENYENFHSSENTSKLAEKLFEKLHVRKGHVALGKIKDELIKECYELRMSKFKAGEIVKKMIKLVQDCKTCKVNNTLVRKKRDHASPGNVLELVYLDFAFIDKHSILVAEDGFSRFVWAFEGDQADENVVIDGLEKIMEQCQINIKEIRCDKALVFKSKKLMNIMLEKIMEQSQINIKEIRCDKALVFKSKKVTQFIEKKNIKINFAVAYEHYGNAKVERVIRTLRALLKKMEVNISHRGRTGFKNKLKEACYIYNTTLHSATGVKPFSLIYNYDEKDGKPLENSSDVKLQAQLNKEIQGAPERKVIYRKFNNNKPGNDIANVCEEVSNVTDIKINPGRTSDKRKLVSISGYKQRFL</sequence>
<protein>
    <recommendedName>
        <fullName evidence="1">RNA-directed DNA polymerase</fullName>
        <ecNumber evidence="1">2.7.7.49</ecNumber>
    </recommendedName>
</protein>
<dbReference type="InterPro" id="IPR036875">
    <property type="entry name" value="Znf_CCHC_sf"/>
</dbReference>
<evidence type="ECO:0000256" key="3">
    <source>
        <dbReference type="ARBA" id="ARBA00022695"/>
    </source>
</evidence>
<dbReference type="GO" id="GO:0003676">
    <property type="term" value="F:nucleic acid binding"/>
    <property type="evidence" value="ECO:0007669"/>
    <property type="project" value="InterPro"/>
</dbReference>
<dbReference type="GO" id="GO:0008270">
    <property type="term" value="F:zinc ion binding"/>
    <property type="evidence" value="ECO:0007669"/>
    <property type="project" value="UniProtKB-KW"/>
</dbReference>
<dbReference type="InterPro" id="IPR001584">
    <property type="entry name" value="Integrase_cat-core"/>
</dbReference>
<evidence type="ECO:0000256" key="1">
    <source>
        <dbReference type="ARBA" id="ARBA00012493"/>
    </source>
</evidence>
<dbReference type="Gene3D" id="4.10.60.10">
    <property type="entry name" value="Zinc finger, CCHC-type"/>
    <property type="match status" value="1"/>
</dbReference>
<dbReference type="SUPFAM" id="SSF57756">
    <property type="entry name" value="Retrovirus zinc finger-like domains"/>
    <property type="match status" value="1"/>
</dbReference>
<dbReference type="Gene3D" id="3.30.70.270">
    <property type="match status" value="2"/>
</dbReference>
<evidence type="ECO:0000256" key="6">
    <source>
        <dbReference type="ARBA" id="ARBA00022801"/>
    </source>
</evidence>
<dbReference type="SUPFAM" id="SSF50630">
    <property type="entry name" value="Acid proteases"/>
    <property type="match status" value="1"/>
</dbReference>
<evidence type="ECO:0000256" key="2">
    <source>
        <dbReference type="ARBA" id="ARBA00022679"/>
    </source>
</evidence>
<feature type="domain" description="Reverse transcriptase" evidence="11">
    <location>
        <begin position="643"/>
        <end position="822"/>
    </location>
</feature>
<dbReference type="Pfam" id="PF00078">
    <property type="entry name" value="RVT_1"/>
    <property type="match status" value="1"/>
</dbReference>
<dbReference type="CDD" id="cd00303">
    <property type="entry name" value="retropepsin_like"/>
    <property type="match status" value="1"/>
</dbReference>
<dbReference type="PROSITE" id="PS50994">
    <property type="entry name" value="INTEGRASE"/>
    <property type="match status" value="1"/>
</dbReference>
<dbReference type="Pfam" id="PF17917">
    <property type="entry name" value="RT_RNaseH"/>
    <property type="match status" value="1"/>
</dbReference>
<dbReference type="PROSITE" id="PS50158">
    <property type="entry name" value="ZF_CCHC"/>
    <property type="match status" value="1"/>
</dbReference>
<evidence type="ECO:0000259" key="10">
    <source>
        <dbReference type="PROSITE" id="PS50158"/>
    </source>
</evidence>
<dbReference type="Gene3D" id="3.10.10.10">
    <property type="entry name" value="HIV Type 1 Reverse Transcriptase, subunit A, domain 1"/>
    <property type="match status" value="1"/>
</dbReference>
<dbReference type="GO" id="GO:0004519">
    <property type="term" value="F:endonuclease activity"/>
    <property type="evidence" value="ECO:0007669"/>
    <property type="project" value="UniProtKB-KW"/>
</dbReference>
<keyword evidence="7" id="KW-0695">RNA-directed DNA polymerase</keyword>
<dbReference type="InterPro" id="IPR001878">
    <property type="entry name" value="Znf_CCHC"/>
</dbReference>
<keyword evidence="4" id="KW-0540">Nuclease</keyword>
<keyword evidence="8" id="KW-0479">Metal-binding</keyword>
<dbReference type="CDD" id="cd09274">
    <property type="entry name" value="RNase_HI_RT_Ty3"/>
    <property type="match status" value="1"/>
</dbReference>
<dbReference type="WBParaSite" id="SPAL_0001374900.1">
    <property type="protein sequence ID" value="SPAL_0001374900.1"/>
    <property type="gene ID" value="SPAL_0001374900"/>
</dbReference>
<dbReference type="Gene3D" id="3.30.420.10">
    <property type="entry name" value="Ribonuclease H-like superfamily/Ribonuclease H"/>
    <property type="match status" value="2"/>
</dbReference>
<keyword evidence="5" id="KW-0255">Endonuclease</keyword>